<evidence type="ECO:0000256" key="1">
    <source>
        <dbReference type="SAM" id="MobiDB-lite"/>
    </source>
</evidence>
<feature type="region of interest" description="Disordered" evidence="1">
    <location>
        <begin position="46"/>
        <end position="69"/>
    </location>
</feature>
<accession>V8NJ72</accession>
<evidence type="ECO:0000313" key="3">
    <source>
        <dbReference type="Proteomes" id="UP000018936"/>
    </source>
</evidence>
<organism evidence="2 3">
    <name type="scientific">Ophiophagus hannah</name>
    <name type="common">King cobra</name>
    <name type="synonym">Naja hannah</name>
    <dbReference type="NCBI Taxonomy" id="8665"/>
    <lineage>
        <taxon>Eukaryota</taxon>
        <taxon>Metazoa</taxon>
        <taxon>Chordata</taxon>
        <taxon>Craniata</taxon>
        <taxon>Vertebrata</taxon>
        <taxon>Euteleostomi</taxon>
        <taxon>Lepidosauria</taxon>
        <taxon>Squamata</taxon>
        <taxon>Bifurcata</taxon>
        <taxon>Unidentata</taxon>
        <taxon>Episquamata</taxon>
        <taxon>Toxicofera</taxon>
        <taxon>Serpentes</taxon>
        <taxon>Colubroidea</taxon>
        <taxon>Elapidae</taxon>
        <taxon>Elapinae</taxon>
        <taxon>Ophiophagus</taxon>
    </lineage>
</organism>
<name>V8NJ72_OPHHA</name>
<sequence length="94" mass="10671">MDRSPADDEDGHYDENQPSNTPEVPVLLLRSREDPDIFQAPDHEAVADGDHHDWDHEGEKKNADSKNGLPVVLGFRKSNETVNFCRSKETQMNK</sequence>
<feature type="non-terminal residue" evidence="2">
    <location>
        <position position="94"/>
    </location>
</feature>
<protein>
    <submittedName>
        <fullName evidence="2">Putative cubilin</fullName>
    </submittedName>
</protein>
<comment type="caution">
    <text evidence="2">The sequence shown here is derived from an EMBL/GenBank/DDBJ whole genome shotgun (WGS) entry which is preliminary data.</text>
</comment>
<dbReference type="EMBL" id="AZIM01003534">
    <property type="protein sequence ID" value="ETE61996.1"/>
    <property type="molecule type" value="Genomic_DNA"/>
</dbReference>
<reference evidence="2 3" key="1">
    <citation type="journal article" date="2013" name="Proc. Natl. Acad. Sci. U.S.A.">
        <title>The king cobra genome reveals dynamic gene evolution and adaptation in the snake venom system.</title>
        <authorList>
            <person name="Vonk F.J."/>
            <person name="Casewell N.R."/>
            <person name="Henkel C.V."/>
            <person name="Heimberg A.M."/>
            <person name="Jansen H.J."/>
            <person name="McCleary R.J."/>
            <person name="Kerkkamp H.M."/>
            <person name="Vos R.A."/>
            <person name="Guerreiro I."/>
            <person name="Calvete J.J."/>
            <person name="Wuster W."/>
            <person name="Woods A.E."/>
            <person name="Logan J.M."/>
            <person name="Harrison R.A."/>
            <person name="Castoe T.A."/>
            <person name="de Koning A.P."/>
            <person name="Pollock D.D."/>
            <person name="Yandell M."/>
            <person name="Calderon D."/>
            <person name="Renjifo C."/>
            <person name="Currier R.B."/>
            <person name="Salgado D."/>
            <person name="Pla D."/>
            <person name="Sanz L."/>
            <person name="Hyder A.S."/>
            <person name="Ribeiro J.M."/>
            <person name="Arntzen J.W."/>
            <person name="van den Thillart G.E."/>
            <person name="Boetzer M."/>
            <person name="Pirovano W."/>
            <person name="Dirks R.P."/>
            <person name="Spaink H.P."/>
            <person name="Duboule D."/>
            <person name="McGlinn E."/>
            <person name="Kini R.M."/>
            <person name="Richardson M.K."/>
        </authorList>
    </citation>
    <scope>NUCLEOTIDE SEQUENCE</scope>
    <source>
        <tissue evidence="2">Blood</tissue>
    </source>
</reference>
<proteinExistence type="predicted"/>
<feature type="compositionally biased region" description="Basic and acidic residues" evidence="1">
    <location>
        <begin position="46"/>
        <end position="64"/>
    </location>
</feature>
<feature type="region of interest" description="Disordered" evidence="1">
    <location>
        <begin position="1"/>
        <end position="27"/>
    </location>
</feature>
<keyword evidence="3" id="KW-1185">Reference proteome</keyword>
<dbReference type="Proteomes" id="UP000018936">
    <property type="component" value="Unassembled WGS sequence"/>
</dbReference>
<dbReference type="AlphaFoldDB" id="V8NJ72"/>
<feature type="non-terminal residue" evidence="2">
    <location>
        <position position="1"/>
    </location>
</feature>
<gene>
    <name evidence="2" type="primary">ZC116.3</name>
    <name evidence="2" type="ORF">L345_12249</name>
</gene>
<evidence type="ECO:0000313" key="2">
    <source>
        <dbReference type="EMBL" id="ETE61996.1"/>
    </source>
</evidence>